<evidence type="ECO:0000313" key="1">
    <source>
        <dbReference type="EMBL" id="QKJ65277.1"/>
    </source>
</evidence>
<reference evidence="1 2" key="1">
    <citation type="submission" date="2020-05" db="EMBL/GenBank/DDBJ databases">
        <title>Complete genome sequence of Deefgea sp. D17.</title>
        <authorList>
            <person name="Bae J.-W."/>
            <person name="Han J.E."/>
        </authorList>
    </citation>
    <scope>NUCLEOTIDE SEQUENCE [LARGE SCALE GENOMIC DNA]</scope>
    <source>
        <strain evidence="1 2">D17</strain>
    </source>
</reference>
<sequence length="76" mass="8420">MNHSDTTDVAQDKTLPCCNDGVDFVLEITIEYLPGRYVKVPISPYLSQAELQESQRYLAGQCLDFAGVKVKKLAAI</sequence>
<proteinExistence type="predicted"/>
<accession>A0A6M8STU4</accession>
<gene>
    <name evidence="1" type="ORF">HQN60_00155</name>
</gene>
<dbReference type="KEGG" id="dee:HQN60_00155"/>
<protein>
    <submittedName>
        <fullName evidence="1">Uncharacterized protein</fullName>
    </submittedName>
</protein>
<dbReference type="RefSeq" id="WP_173531787.1">
    <property type="nucleotide sequence ID" value="NZ_CP054143.1"/>
</dbReference>
<evidence type="ECO:0000313" key="2">
    <source>
        <dbReference type="Proteomes" id="UP000504844"/>
    </source>
</evidence>
<dbReference type="AlphaFoldDB" id="A0A6M8STU4"/>
<dbReference type="Proteomes" id="UP000504844">
    <property type="component" value="Chromosome"/>
</dbReference>
<name>A0A6M8STU4_9NEIS</name>
<organism evidence="1 2">
    <name type="scientific">Deefgea piscis</name>
    <dbReference type="NCBI Taxonomy" id="2739061"/>
    <lineage>
        <taxon>Bacteria</taxon>
        <taxon>Pseudomonadati</taxon>
        <taxon>Pseudomonadota</taxon>
        <taxon>Betaproteobacteria</taxon>
        <taxon>Neisseriales</taxon>
        <taxon>Chitinibacteraceae</taxon>
        <taxon>Deefgea</taxon>
    </lineage>
</organism>
<keyword evidence="2" id="KW-1185">Reference proteome</keyword>
<dbReference type="EMBL" id="CP054143">
    <property type="protein sequence ID" value="QKJ65277.1"/>
    <property type="molecule type" value="Genomic_DNA"/>
</dbReference>